<keyword evidence="10" id="KW-1185">Reference proteome</keyword>
<reference evidence="9" key="1">
    <citation type="submission" date="2025-08" db="UniProtKB">
        <authorList>
            <consortium name="Ensembl"/>
        </authorList>
    </citation>
    <scope>IDENTIFICATION</scope>
</reference>
<keyword evidence="6" id="KW-0804">Transcription</keyword>
<sequence length="346" mass="38602">LPDAHYAQAQLVCAACGCVAAEGLLTTTFGDEEHLREVAFSRSTGQREQRSRSVQRGVKRVQDLCRVLRLPRALEETAVSHAERALPRAAFRRLGLPKKELLGGCCVLASCRQHGWPLTMGTLCSLLYADAELLAGVYRGLRAELRLCVPALGLAELVKTHLNSFRLFQQAADIPAPFVEDKEQTVTRTLQVVELAGDTWLVTGRHPVPIVTAAAFLAWQSLRPAARLACTLARFCRAAGVEVPPPAPLRLKELHDVLLRMAAQLAWLRVLRLDKKTVVKHLGDILQHRVFLLRKAFRTEDEEEEEEDEEEKEEAPLDAPISDSEIEQYLRGREEARAFGKAKAWL</sequence>
<evidence type="ECO:0000256" key="6">
    <source>
        <dbReference type="ARBA" id="ARBA00023163"/>
    </source>
</evidence>
<reference evidence="9" key="2">
    <citation type="submission" date="2025-09" db="UniProtKB">
        <authorList>
            <consortium name="Ensembl"/>
        </authorList>
    </citation>
    <scope>IDENTIFICATION</scope>
</reference>
<feature type="domain" description="BRF2-like C-terminal" evidence="8">
    <location>
        <begin position="154"/>
        <end position="290"/>
    </location>
</feature>
<proteinExistence type="inferred from homology"/>
<evidence type="ECO:0000313" key="9">
    <source>
        <dbReference type="Ensembl" id="ENSNPEP00000015456.1"/>
    </source>
</evidence>
<keyword evidence="3" id="KW-0479">Metal-binding</keyword>
<dbReference type="GO" id="GO:0017025">
    <property type="term" value="F:TBP-class protein binding"/>
    <property type="evidence" value="ECO:0007669"/>
    <property type="project" value="TreeGrafter"/>
</dbReference>
<dbReference type="Pfam" id="PF21886">
    <property type="entry name" value="BRF2-like_C_cyclin_rpt"/>
    <property type="match status" value="1"/>
</dbReference>
<dbReference type="GO" id="GO:0097550">
    <property type="term" value="C:transcription preinitiation complex"/>
    <property type="evidence" value="ECO:0007669"/>
    <property type="project" value="TreeGrafter"/>
</dbReference>
<feature type="compositionally biased region" description="Acidic residues" evidence="7">
    <location>
        <begin position="301"/>
        <end position="313"/>
    </location>
</feature>
<dbReference type="InterPro" id="IPR036915">
    <property type="entry name" value="Cyclin-like_sf"/>
</dbReference>
<keyword evidence="3" id="KW-0863">Zinc-finger</keyword>
<evidence type="ECO:0000256" key="7">
    <source>
        <dbReference type="SAM" id="MobiDB-lite"/>
    </source>
</evidence>
<dbReference type="GO" id="GO:0008270">
    <property type="term" value="F:zinc ion binding"/>
    <property type="evidence" value="ECO:0007669"/>
    <property type="project" value="UniProtKB-KW"/>
</dbReference>
<dbReference type="Ensembl" id="ENSNPET00000015839.1">
    <property type="protein sequence ID" value="ENSNPEP00000015456.1"/>
    <property type="gene ID" value="ENSNPEG00000011547.1"/>
</dbReference>
<dbReference type="Gene3D" id="1.10.472.10">
    <property type="entry name" value="Cyclin-like"/>
    <property type="match status" value="2"/>
</dbReference>
<dbReference type="InterPro" id="IPR000812">
    <property type="entry name" value="TFIIB"/>
</dbReference>
<dbReference type="Proteomes" id="UP000694420">
    <property type="component" value="Unplaced"/>
</dbReference>
<gene>
    <name evidence="9" type="primary">BRF2</name>
</gene>
<protein>
    <submittedName>
        <fullName evidence="9">BRF2ral transcription factor IIIB subunit</fullName>
    </submittedName>
</protein>
<dbReference type="InterPro" id="IPR054078">
    <property type="entry name" value="BRF2-like_C"/>
</dbReference>
<name>A0A8C6ZKN8_NOTPE</name>
<keyword evidence="2" id="KW-0677">Repeat</keyword>
<dbReference type="GO" id="GO:0070897">
    <property type="term" value="P:transcription preinitiation complex assembly"/>
    <property type="evidence" value="ECO:0007669"/>
    <property type="project" value="InterPro"/>
</dbReference>
<evidence type="ECO:0000256" key="1">
    <source>
        <dbReference type="ARBA" id="ARBA00010857"/>
    </source>
</evidence>
<keyword evidence="5" id="KW-0805">Transcription regulation</keyword>
<evidence type="ECO:0000259" key="8">
    <source>
        <dbReference type="Pfam" id="PF21886"/>
    </source>
</evidence>
<accession>A0A8C6ZKN8</accession>
<organism evidence="9 10">
    <name type="scientific">Nothoprocta perdicaria</name>
    <name type="common">Chilean tinamou</name>
    <name type="synonym">Crypturus perdicarius</name>
    <dbReference type="NCBI Taxonomy" id="30464"/>
    <lineage>
        <taxon>Eukaryota</taxon>
        <taxon>Metazoa</taxon>
        <taxon>Chordata</taxon>
        <taxon>Craniata</taxon>
        <taxon>Vertebrata</taxon>
        <taxon>Euteleostomi</taxon>
        <taxon>Archelosauria</taxon>
        <taxon>Archosauria</taxon>
        <taxon>Dinosauria</taxon>
        <taxon>Saurischia</taxon>
        <taxon>Theropoda</taxon>
        <taxon>Coelurosauria</taxon>
        <taxon>Aves</taxon>
        <taxon>Palaeognathae</taxon>
        <taxon>Tinamiformes</taxon>
        <taxon>Tinamidae</taxon>
        <taxon>Nothoprocta</taxon>
    </lineage>
</organism>
<evidence type="ECO:0000313" key="10">
    <source>
        <dbReference type="Proteomes" id="UP000694420"/>
    </source>
</evidence>
<evidence type="ECO:0000256" key="4">
    <source>
        <dbReference type="ARBA" id="ARBA00022833"/>
    </source>
</evidence>
<dbReference type="AlphaFoldDB" id="A0A8C6ZKN8"/>
<dbReference type="PANTHER" id="PTHR11618">
    <property type="entry name" value="TRANSCRIPTION INITIATION FACTOR IIB-RELATED"/>
    <property type="match status" value="1"/>
</dbReference>
<dbReference type="GO" id="GO:0005634">
    <property type="term" value="C:nucleus"/>
    <property type="evidence" value="ECO:0007669"/>
    <property type="project" value="TreeGrafter"/>
</dbReference>
<keyword evidence="4" id="KW-0862">Zinc</keyword>
<evidence type="ECO:0000256" key="5">
    <source>
        <dbReference type="ARBA" id="ARBA00023015"/>
    </source>
</evidence>
<evidence type="ECO:0000256" key="3">
    <source>
        <dbReference type="ARBA" id="ARBA00022771"/>
    </source>
</evidence>
<dbReference type="SUPFAM" id="SSF47954">
    <property type="entry name" value="Cyclin-like"/>
    <property type="match status" value="1"/>
</dbReference>
<evidence type="ECO:0000256" key="2">
    <source>
        <dbReference type="ARBA" id="ARBA00022737"/>
    </source>
</evidence>
<feature type="region of interest" description="Disordered" evidence="7">
    <location>
        <begin position="301"/>
        <end position="323"/>
    </location>
</feature>
<comment type="similarity">
    <text evidence="1">Belongs to the TFIIB family.</text>
</comment>
<dbReference type="PANTHER" id="PTHR11618:SF5">
    <property type="entry name" value="TRANSCRIPTION FACTOR IIIB 50 KDA SUBUNIT"/>
    <property type="match status" value="1"/>
</dbReference>